<feature type="transmembrane region" description="Helical" evidence="6">
    <location>
        <begin position="210"/>
        <end position="232"/>
    </location>
</feature>
<dbReference type="Pfam" id="PF07690">
    <property type="entry name" value="MFS_1"/>
    <property type="match status" value="1"/>
</dbReference>
<dbReference type="Gene3D" id="1.20.1250.20">
    <property type="entry name" value="MFS general substrate transporter like domains"/>
    <property type="match status" value="1"/>
</dbReference>
<dbReference type="PANTHER" id="PTHR43124">
    <property type="entry name" value="PURINE EFFLUX PUMP PBUE"/>
    <property type="match status" value="1"/>
</dbReference>
<dbReference type="GO" id="GO:0005886">
    <property type="term" value="C:plasma membrane"/>
    <property type="evidence" value="ECO:0007669"/>
    <property type="project" value="UniProtKB-SubCell"/>
</dbReference>
<keyword evidence="4 6" id="KW-1133">Transmembrane helix</keyword>
<comment type="caution">
    <text evidence="8">The sequence shown here is derived from an EMBL/GenBank/DDBJ whole genome shotgun (WGS) entry which is preliminary data.</text>
</comment>
<evidence type="ECO:0000256" key="3">
    <source>
        <dbReference type="ARBA" id="ARBA00022692"/>
    </source>
</evidence>
<evidence type="ECO:0000256" key="6">
    <source>
        <dbReference type="SAM" id="Phobius"/>
    </source>
</evidence>
<dbReference type="InterPro" id="IPR020846">
    <property type="entry name" value="MFS_dom"/>
</dbReference>
<evidence type="ECO:0000313" key="9">
    <source>
        <dbReference type="Proteomes" id="UP000195781"/>
    </source>
</evidence>
<evidence type="ECO:0000259" key="7">
    <source>
        <dbReference type="PROSITE" id="PS50850"/>
    </source>
</evidence>
<feature type="transmembrane region" description="Helical" evidence="6">
    <location>
        <begin position="244"/>
        <end position="264"/>
    </location>
</feature>
<protein>
    <submittedName>
        <fullName evidence="8">MFS transporter</fullName>
    </submittedName>
</protein>
<feature type="transmembrane region" description="Helical" evidence="6">
    <location>
        <begin position="137"/>
        <end position="156"/>
    </location>
</feature>
<comment type="subcellular location">
    <subcellularLocation>
        <location evidence="1">Cell membrane</location>
        <topology evidence="1">Multi-pass membrane protein</topology>
    </subcellularLocation>
</comment>
<dbReference type="Proteomes" id="UP000195781">
    <property type="component" value="Unassembled WGS sequence"/>
</dbReference>
<evidence type="ECO:0000256" key="1">
    <source>
        <dbReference type="ARBA" id="ARBA00004651"/>
    </source>
</evidence>
<proteinExistence type="predicted"/>
<dbReference type="GO" id="GO:0022857">
    <property type="term" value="F:transmembrane transporter activity"/>
    <property type="evidence" value="ECO:0007669"/>
    <property type="project" value="InterPro"/>
</dbReference>
<evidence type="ECO:0000313" key="8">
    <source>
        <dbReference type="EMBL" id="OUN84260.1"/>
    </source>
</evidence>
<organism evidence="8 9">
    <name type="scientific">[Collinsella] massiliensis</name>
    <dbReference type="NCBI Taxonomy" id="1232426"/>
    <lineage>
        <taxon>Bacteria</taxon>
        <taxon>Bacillati</taxon>
        <taxon>Actinomycetota</taxon>
        <taxon>Coriobacteriia</taxon>
        <taxon>Coriobacteriales</taxon>
        <taxon>Coriobacteriaceae</taxon>
        <taxon>Enorma</taxon>
    </lineage>
</organism>
<feature type="transmembrane region" description="Helical" evidence="6">
    <location>
        <begin position="276"/>
        <end position="296"/>
    </location>
</feature>
<dbReference type="InterPro" id="IPR050189">
    <property type="entry name" value="MFS_Efflux_Transporters"/>
</dbReference>
<sequence length="390" mass="40107">MGERTAMTARQWLALAGLTCSAFVFNTSEFMPIGLLSSISGSFGLTEAQTGMMTSIYAWAVMALSLPLMVFASRFEFKRLLLGVLVLFTAGQVACAVAPTFALLVAARLLVACAHAIFWSIASVMATRVVAPEHGSLALSMVATGTSVAMVFGLPLGRAIGLAVGWRMTFACVGVVGAVLVLYTAVVMPTIPAGERFTMRQLPGLFRNRVLVAIYVSTLLVATGYYTAYSYIDPFLAQVAGLDAGTATMALTVFGAAGLAGSFLFSRSYDAHRLPFLGAALAGLSAALLLLAPAATLVPGTFGVLAVWGACNTAFGIAFQAEIIRAARADEASVAIALYSGIFNLGIGTGSFLGGVVSTTLSLAAIGLVGGVLAAVGSAVCLLGLARRAR</sequence>
<evidence type="ECO:0000256" key="4">
    <source>
        <dbReference type="ARBA" id="ARBA00022989"/>
    </source>
</evidence>
<dbReference type="CDD" id="cd17324">
    <property type="entry name" value="MFS_NepI_like"/>
    <property type="match status" value="1"/>
</dbReference>
<keyword evidence="9" id="KW-1185">Reference proteome</keyword>
<feature type="transmembrane region" description="Helical" evidence="6">
    <location>
        <begin position="12"/>
        <end position="36"/>
    </location>
</feature>
<evidence type="ECO:0000256" key="5">
    <source>
        <dbReference type="ARBA" id="ARBA00023136"/>
    </source>
</evidence>
<gene>
    <name evidence="8" type="ORF">B5G02_09745</name>
</gene>
<evidence type="ECO:0000256" key="2">
    <source>
        <dbReference type="ARBA" id="ARBA00022475"/>
    </source>
</evidence>
<reference evidence="9" key="1">
    <citation type="submission" date="2017-04" db="EMBL/GenBank/DDBJ databases">
        <title>Function of individual gut microbiota members based on whole genome sequencing of pure cultures obtained from chicken caecum.</title>
        <authorList>
            <person name="Medvecky M."/>
            <person name="Cejkova D."/>
            <person name="Polansky O."/>
            <person name="Karasova D."/>
            <person name="Kubasova T."/>
            <person name="Cizek A."/>
            <person name="Rychlik I."/>
        </authorList>
    </citation>
    <scope>NUCLEOTIDE SEQUENCE [LARGE SCALE GENOMIC DNA]</scope>
    <source>
        <strain evidence="9">An5</strain>
    </source>
</reference>
<dbReference type="EMBL" id="NFIE01000032">
    <property type="protein sequence ID" value="OUN84260.1"/>
    <property type="molecule type" value="Genomic_DNA"/>
</dbReference>
<dbReference type="SUPFAM" id="SSF103473">
    <property type="entry name" value="MFS general substrate transporter"/>
    <property type="match status" value="1"/>
</dbReference>
<dbReference type="PANTHER" id="PTHR43124:SF4">
    <property type="entry name" value="SUGAR EFFLUX TRANSPORTER"/>
    <property type="match status" value="1"/>
</dbReference>
<feature type="transmembrane region" description="Helical" evidence="6">
    <location>
        <begin position="109"/>
        <end position="130"/>
    </location>
</feature>
<dbReference type="RefSeq" id="WP_019239803.1">
    <property type="nucleotide sequence ID" value="NZ_CABKRW010000047.1"/>
</dbReference>
<feature type="transmembrane region" description="Helical" evidence="6">
    <location>
        <begin position="80"/>
        <end position="103"/>
    </location>
</feature>
<dbReference type="PROSITE" id="PS50850">
    <property type="entry name" value="MFS"/>
    <property type="match status" value="1"/>
</dbReference>
<feature type="domain" description="Major facilitator superfamily (MFS) profile" evidence="7">
    <location>
        <begin position="14"/>
        <end position="389"/>
    </location>
</feature>
<feature type="transmembrane region" description="Helical" evidence="6">
    <location>
        <begin position="363"/>
        <end position="386"/>
    </location>
</feature>
<keyword evidence="3 6" id="KW-0812">Transmembrane</keyword>
<keyword evidence="2" id="KW-1003">Cell membrane</keyword>
<dbReference type="InterPro" id="IPR011701">
    <property type="entry name" value="MFS"/>
</dbReference>
<feature type="transmembrane region" description="Helical" evidence="6">
    <location>
        <begin position="56"/>
        <end position="73"/>
    </location>
</feature>
<accession>A0A1Y3XQ72</accession>
<feature type="transmembrane region" description="Helical" evidence="6">
    <location>
        <begin position="336"/>
        <end position="357"/>
    </location>
</feature>
<feature type="transmembrane region" description="Helical" evidence="6">
    <location>
        <begin position="168"/>
        <end position="189"/>
    </location>
</feature>
<dbReference type="InterPro" id="IPR036259">
    <property type="entry name" value="MFS_trans_sf"/>
</dbReference>
<feature type="transmembrane region" description="Helical" evidence="6">
    <location>
        <begin position="302"/>
        <end position="324"/>
    </location>
</feature>
<dbReference type="OrthoDB" id="9814237at2"/>
<keyword evidence="5 6" id="KW-0472">Membrane</keyword>
<name>A0A1Y3XQ72_9ACTN</name>
<dbReference type="AlphaFoldDB" id="A0A1Y3XQ72"/>